<dbReference type="SUPFAM" id="SSF53098">
    <property type="entry name" value="Ribonuclease H-like"/>
    <property type="match status" value="1"/>
</dbReference>
<organism evidence="2 3">
    <name type="scientific">Aphis craccivora</name>
    <name type="common">Cowpea aphid</name>
    <dbReference type="NCBI Taxonomy" id="307492"/>
    <lineage>
        <taxon>Eukaryota</taxon>
        <taxon>Metazoa</taxon>
        <taxon>Ecdysozoa</taxon>
        <taxon>Arthropoda</taxon>
        <taxon>Hexapoda</taxon>
        <taxon>Insecta</taxon>
        <taxon>Pterygota</taxon>
        <taxon>Neoptera</taxon>
        <taxon>Paraneoptera</taxon>
        <taxon>Hemiptera</taxon>
        <taxon>Sternorrhyncha</taxon>
        <taxon>Aphidomorpha</taxon>
        <taxon>Aphidoidea</taxon>
        <taxon>Aphididae</taxon>
        <taxon>Aphidini</taxon>
        <taxon>Aphis</taxon>
        <taxon>Aphis</taxon>
    </lineage>
</organism>
<evidence type="ECO:0000259" key="1">
    <source>
        <dbReference type="Pfam" id="PF05699"/>
    </source>
</evidence>
<evidence type="ECO:0000313" key="3">
    <source>
        <dbReference type="Proteomes" id="UP000478052"/>
    </source>
</evidence>
<dbReference type="Proteomes" id="UP000478052">
    <property type="component" value="Unassembled WGS sequence"/>
</dbReference>
<feature type="domain" description="HAT C-terminal dimerisation" evidence="1">
    <location>
        <begin position="277"/>
        <end position="336"/>
    </location>
</feature>
<keyword evidence="3" id="KW-1185">Reference proteome</keyword>
<dbReference type="GO" id="GO:0046983">
    <property type="term" value="F:protein dimerization activity"/>
    <property type="evidence" value="ECO:0007669"/>
    <property type="project" value="InterPro"/>
</dbReference>
<protein>
    <recommendedName>
        <fullName evidence="1">HAT C-terminal dimerisation domain-containing protein</fullName>
    </recommendedName>
</protein>
<dbReference type="AlphaFoldDB" id="A0A6G0WFW3"/>
<dbReference type="InterPro" id="IPR012337">
    <property type="entry name" value="RNaseH-like_sf"/>
</dbReference>
<dbReference type="EMBL" id="VUJU01008774">
    <property type="protein sequence ID" value="KAF0726055.1"/>
    <property type="molecule type" value="Genomic_DNA"/>
</dbReference>
<name>A0A6G0WFW3_APHCR</name>
<dbReference type="PANTHER" id="PTHR37162">
    <property type="entry name" value="HAT FAMILY DIMERISATION DOMAINCONTAINING PROTEIN-RELATED"/>
    <property type="match status" value="1"/>
</dbReference>
<reference evidence="2 3" key="1">
    <citation type="submission" date="2019-08" db="EMBL/GenBank/DDBJ databases">
        <title>Whole genome of Aphis craccivora.</title>
        <authorList>
            <person name="Voronova N.V."/>
            <person name="Shulinski R.S."/>
            <person name="Bandarenka Y.V."/>
            <person name="Zhorov D.G."/>
            <person name="Warner D."/>
        </authorList>
    </citation>
    <scope>NUCLEOTIDE SEQUENCE [LARGE SCALE GENOMIC DNA]</scope>
    <source>
        <strain evidence="2">180601</strain>
        <tissue evidence="2">Whole Body</tissue>
    </source>
</reference>
<accession>A0A6G0WFW3</accession>
<dbReference type="PANTHER" id="PTHR37162:SF1">
    <property type="entry name" value="BED-TYPE DOMAIN-CONTAINING PROTEIN"/>
    <property type="match status" value="1"/>
</dbReference>
<dbReference type="InterPro" id="IPR008906">
    <property type="entry name" value="HATC_C_dom"/>
</dbReference>
<gene>
    <name evidence="2" type="ORF">FWK35_00025943</name>
</gene>
<comment type="caution">
    <text evidence="2">The sequence shown here is derived from an EMBL/GenBank/DDBJ whole genome shotgun (WGS) entry which is preliminary data.</text>
</comment>
<sequence>MQLYFPGIFIIKCICHSIHLCCNEACKCLPRRCEDLARNICNFFSHNSKRLSQFVQFQQFLNLNVHKMQHTSQTRWLSLSSVDALQLYFTDKWLSGILISAENIYFQLNDPFTKAYFYFLEWVLPKFTSLNQFFQTENVVLTTLIEKMELVFKEILLCYMKRDYVMKTDLRKINPSDENQFLKASTIYLVSCVQIKKRYDFSNPILPLLNVLNPSVALSISKRDIYPSIYNLMQHLPRLLSIEDNIILQKIDVQWRNLPLYKLSENIINERESDRFWAYIKDLECEKFKDLAVFSTSVLCLPHSNASCERIFSKINSVKTKSRNKLITSTVSATVISSESIKKDNGNCISFKPIKDMLARMTSSNLYPIAADITQNNSCQDFNIED</sequence>
<dbReference type="OrthoDB" id="6159421at2759"/>
<dbReference type="Pfam" id="PF05699">
    <property type="entry name" value="Dimer_Tnp_hAT"/>
    <property type="match status" value="1"/>
</dbReference>
<proteinExistence type="predicted"/>
<evidence type="ECO:0000313" key="2">
    <source>
        <dbReference type="EMBL" id="KAF0726055.1"/>
    </source>
</evidence>